<dbReference type="SUPFAM" id="SSF51905">
    <property type="entry name" value="FAD/NAD(P)-binding domain"/>
    <property type="match status" value="1"/>
</dbReference>
<dbReference type="Gene3D" id="1.10.10.1100">
    <property type="entry name" value="BFD-like [2Fe-2S]-binding domain"/>
    <property type="match status" value="1"/>
</dbReference>
<evidence type="ECO:0000259" key="11">
    <source>
        <dbReference type="Pfam" id="PF04324"/>
    </source>
</evidence>
<dbReference type="InterPro" id="IPR036188">
    <property type="entry name" value="FAD/NAD-bd_sf"/>
</dbReference>
<protein>
    <submittedName>
        <fullName evidence="13">FAD-dependent oxidoreductase</fullName>
    </submittedName>
</protein>
<evidence type="ECO:0000313" key="13">
    <source>
        <dbReference type="EMBL" id="MDT9593247.1"/>
    </source>
</evidence>
<feature type="domain" description="BFD-like [2Fe-2S]-binding" evidence="11">
    <location>
        <begin position="438"/>
        <end position="480"/>
    </location>
</feature>
<feature type="compositionally biased region" description="Low complexity" evidence="10">
    <location>
        <begin position="484"/>
        <end position="495"/>
    </location>
</feature>
<evidence type="ECO:0000256" key="1">
    <source>
        <dbReference type="ARBA" id="ARBA00001929"/>
    </source>
</evidence>
<keyword evidence="14" id="KW-1185">Reference proteome</keyword>
<dbReference type="PANTHER" id="PTHR43809:SF1">
    <property type="entry name" value="NITRITE REDUCTASE (NADH) LARGE SUBUNIT"/>
    <property type="match status" value="1"/>
</dbReference>
<evidence type="ECO:0000256" key="9">
    <source>
        <dbReference type="ARBA" id="ARBA00023014"/>
    </source>
</evidence>
<dbReference type="PRINTS" id="PR00411">
    <property type="entry name" value="PNDRDTASEI"/>
</dbReference>
<dbReference type="Gene3D" id="3.50.50.60">
    <property type="entry name" value="FAD/NAD(P)-binding domain"/>
    <property type="match status" value="2"/>
</dbReference>
<dbReference type="InterPro" id="IPR007419">
    <property type="entry name" value="BFD-like_2Fe2S-bd_dom"/>
</dbReference>
<dbReference type="InterPro" id="IPR052034">
    <property type="entry name" value="NasD-like"/>
</dbReference>
<keyword evidence="7" id="KW-0560">Oxidoreductase</keyword>
<sequence length="506" mass="52391">MSPEHLVVVGNGMAAVRLVEALVAGGWLRRGGALTVLGEEQGAPYNRILLSAVLEGTHEERATTLRDERWYADAGVALRTGVRVVAVDREAREVELASRERVAYDRLVLATGSIPTLPPVRGLVRPDGSLHPRVHAFRSMTDCRGLTDALADAQEGGRTPVRRAVVVGGGLLGLQVARALGARRGQHAVVTEVVEGADHVLHRQLDRPGAQVLTRDLARLGTTVYTGARATRLVASPAPDHAVGVRLDNGHVLATDLVVLTAGGRPSTALARAAGLEVRRGVVVDDTLTTADPRVHAIGDCAQHAGRVSGFVGPAWDQATTLAARLLGEERAYAGVREVARLRATGLDVAVLGDPTDPQGGDVVEMTNPIARSHRRLVVREGRIVAAALVGDLSRVGLVTQLFDRGTVLGPHEAGDLLLPETRSGASGPADLPDDAEVCACAGVSAGALRACSSLEQARATTRATTGCGGCAPAVRALLATDPPAAAGPAAAPTDHPVPAPTGGTR</sequence>
<evidence type="ECO:0000256" key="4">
    <source>
        <dbReference type="ARBA" id="ARBA00010429"/>
    </source>
</evidence>
<dbReference type="Proteomes" id="UP001268542">
    <property type="component" value="Unassembled WGS sequence"/>
</dbReference>
<evidence type="ECO:0000259" key="12">
    <source>
        <dbReference type="Pfam" id="PF07992"/>
    </source>
</evidence>
<keyword evidence="9" id="KW-0411">Iron-sulfur</keyword>
<evidence type="ECO:0000256" key="2">
    <source>
        <dbReference type="ARBA" id="ARBA00001966"/>
    </source>
</evidence>
<evidence type="ECO:0000313" key="14">
    <source>
        <dbReference type="Proteomes" id="UP001268542"/>
    </source>
</evidence>
<dbReference type="PRINTS" id="PR00368">
    <property type="entry name" value="FADPNR"/>
</dbReference>
<evidence type="ECO:0000256" key="5">
    <source>
        <dbReference type="ARBA" id="ARBA00022617"/>
    </source>
</evidence>
<reference evidence="13 14" key="1">
    <citation type="submission" date="2023-08" db="EMBL/GenBank/DDBJ databases">
        <title>Nocardioides seae sp. nov., a bacterium isolated from a soil.</title>
        <authorList>
            <person name="Wang X."/>
        </authorList>
    </citation>
    <scope>NUCLEOTIDE SEQUENCE [LARGE SCALE GENOMIC DNA]</scope>
    <source>
        <strain evidence="13 14">YZH12</strain>
    </source>
</reference>
<dbReference type="Pfam" id="PF07992">
    <property type="entry name" value="Pyr_redox_2"/>
    <property type="match status" value="1"/>
</dbReference>
<keyword evidence="8" id="KW-0408">Iron</keyword>
<dbReference type="Pfam" id="PF04324">
    <property type="entry name" value="Fer2_BFD"/>
    <property type="match status" value="1"/>
</dbReference>
<proteinExistence type="inferred from homology"/>
<dbReference type="InterPro" id="IPR023753">
    <property type="entry name" value="FAD/NAD-binding_dom"/>
</dbReference>
<comment type="cofactor">
    <cofactor evidence="2">
        <name>[4Fe-4S] cluster</name>
        <dbReference type="ChEBI" id="CHEBI:49883"/>
    </cofactor>
</comment>
<feature type="domain" description="FAD/NAD(P)-binding" evidence="12">
    <location>
        <begin position="5"/>
        <end position="306"/>
    </location>
</feature>
<organism evidence="13 14">
    <name type="scientific">Nocardioides imazamoxiresistens</name>
    <dbReference type="NCBI Taxonomy" id="3231893"/>
    <lineage>
        <taxon>Bacteria</taxon>
        <taxon>Bacillati</taxon>
        <taxon>Actinomycetota</taxon>
        <taxon>Actinomycetes</taxon>
        <taxon>Propionibacteriales</taxon>
        <taxon>Nocardioidaceae</taxon>
        <taxon>Nocardioides</taxon>
    </lineage>
</organism>
<accession>A0ABU3PWN0</accession>
<evidence type="ECO:0000256" key="3">
    <source>
        <dbReference type="ARBA" id="ARBA00005096"/>
    </source>
</evidence>
<keyword evidence="6" id="KW-0479">Metal-binding</keyword>
<comment type="pathway">
    <text evidence="3">Nitrogen metabolism; nitrate reduction (assimilation).</text>
</comment>
<evidence type="ECO:0000256" key="10">
    <source>
        <dbReference type="SAM" id="MobiDB-lite"/>
    </source>
</evidence>
<comment type="caution">
    <text evidence="13">The sequence shown here is derived from an EMBL/GenBank/DDBJ whole genome shotgun (WGS) entry which is preliminary data.</text>
</comment>
<comment type="similarity">
    <text evidence="4">Belongs to the nitrite and sulfite reductase 4Fe-4S domain family.</text>
</comment>
<dbReference type="PANTHER" id="PTHR43809">
    <property type="entry name" value="NITRITE REDUCTASE (NADH) LARGE SUBUNIT"/>
    <property type="match status" value="1"/>
</dbReference>
<evidence type="ECO:0000256" key="6">
    <source>
        <dbReference type="ARBA" id="ARBA00022723"/>
    </source>
</evidence>
<name>A0ABU3PWN0_9ACTN</name>
<evidence type="ECO:0000256" key="7">
    <source>
        <dbReference type="ARBA" id="ARBA00023002"/>
    </source>
</evidence>
<gene>
    <name evidence="13" type="ORF">RDV89_09225</name>
</gene>
<dbReference type="EMBL" id="JAVYII010000003">
    <property type="protein sequence ID" value="MDT9593247.1"/>
    <property type="molecule type" value="Genomic_DNA"/>
</dbReference>
<feature type="region of interest" description="Disordered" evidence="10">
    <location>
        <begin position="484"/>
        <end position="506"/>
    </location>
</feature>
<evidence type="ECO:0000256" key="8">
    <source>
        <dbReference type="ARBA" id="ARBA00023004"/>
    </source>
</evidence>
<dbReference type="RefSeq" id="WP_315732690.1">
    <property type="nucleotide sequence ID" value="NZ_JAVYII010000003.1"/>
</dbReference>
<dbReference type="InterPro" id="IPR041854">
    <property type="entry name" value="BFD-like_2Fe2S-bd_dom_sf"/>
</dbReference>
<keyword evidence="5" id="KW-0349">Heme</keyword>
<comment type="cofactor">
    <cofactor evidence="1">
        <name>siroheme</name>
        <dbReference type="ChEBI" id="CHEBI:60052"/>
    </cofactor>
</comment>